<feature type="transmembrane region" description="Helical" evidence="1">
    <location>
        <begin position="298"/>
        <end position="318"/>
    </location>
</feature>
<protein>
    <recommendedName>
        <fullName evidence="4">DUF3667 domain-containing protein</fullName>
    </recommendedName>
</protein>
<dbReference type="RefSeq" id="WP_248207096.1">
    <property type="nucleotide sequence ID" value="NZ_JALNMH010000005.1"/>
</dbReference>
<dbReference type="EMBL" id="JALNMH010000005">
    <property type="protein sequence ID" value="MCK7593481.1"/>
    <property type="molecule type" value="Genomic_DNA"/>
</dbReference>
<accession>A0ABT0GG22</accession>
<comment type="caution">
    <text evidence="2">The sequence shown here is derived from an EMBL/GenBank/DDBJ whole genome shotgun (WGS) entry which is preliminary data.</text>
</comment>
<keyword evidence="1" id="KW-0812">Transmembrane</keyword>
<evidence type="ECO:0000313" key="2">
    <source>
        <dbReference type="EMBL" id="MCK7593481.1"/>
    </source>
</evidence>
<proteinExistence type="predicted"/>
<keyword evidence="1" id="KW-0472">Membrane</keyword>
<gene>
    <name evidence="2" type="ORF">M0G41_07350</name>
</gene>
<feature type="transmembrane region" description="Helical" evidence="1">
    <location>
        <begin position="266"/>
        <end position="286"/>
    </location>
</feature>
<evidence type="ECO:0000256" key="1">
    <source>
        <dbReference type="SAM" id="Phobius"/>
    </source>
</evidence>
<evidence type="ECO:0008006" key="4">
    <source>
        <dbReference type="Google" id="ProtNLM"/>
    </source>
</evidence>
<keyword evidence="1" id="KW-1133">Transmembrane helix</keyword>
<sequence length="367" mass="41019">MPRSSDAALRVDAETPPPYRYSESRLSAAWYDLRGFLAARRRLLAEPRLALEGERALGFSARGFAHFLWIVMPFGVLAALASVNGFLLEQPNQVFDLSADAAAELRQRIAPDEALYREAGCLPGEAIPMSPEEREALSAARKRMVGLHIMPFISLDSAQIDAEERRASIAAIEAGLREVSEGQTAAVRLRLAESLENRLRGTENRLRFMRRMVETGAANLLGMVFTGLLLPLTAMAFAWWARRLKPPGERVDQARPVMLYLLNARLTPWMFVLVGLLVVTQIGISWQLAQVTYWAQWATFAMTLALAVVYFRCGSLIAPVLYDAPDARVARRLSWRMLWVFLLLQLIAMLWAGLLSAGMALYFHITA</sequence>
<feature type="transmembrane region" description="Helical" evidence="1">
    <location>
        <begin position="217"/>
        <end position="241"/>
    </location>
</feature>
<feature type="transmembrane region" description="Helical" evidence="1">
    <location>
        <begin position="67"/>
        <end position="88"/>
    </location>
</feature>
<dbReference type="Proteomes" id="UP001431449">
    <property type="component" value="Unassembled WGS sequence"/>
</dbReference>
<feature type="transmembrane region" description="Helical" evidence="1">
    <location>
        <begin position="338"/>
        <end position="363"/>
    </location>
</feature>
<organism evidence="2 3">
    <name type="scientific">Pseudomarimonas salicorniae</name>
    <dbReference type="NCBI Taxonomy" id="2933270"/>
    <lineage>
        <taxon>Bacteria</taxon>
        <taxon>Pseudomonadati</taxon>
        <taxon>Pseudomonadota</taxon>
        <taxon>Gammaproteobacteria</taxon>
        <taxon>Lysobacterales</taxon>
        <taxon>Lysobacteraceae</taxon>
        <taxon>Pseudomarimonas</taxon>
    </lineage>
</organism>
<keyword evidence="3" id="KW-1185">Reference proteome</keyword>
<reference evidence="2" key="1">
    <citation type="submission" date="2022-04" db="EMBL/GenBank/DDBJ databases">
        <title>Lysobacter sp. CAU 1642 isolated from sea sand.</title>
        <authorList>
            <person name="Kim W."/>
        </authorList>
    </citation>
    <scope>NUCLEOTIDE SEQUENCE</scope>
    <source>
        <strain evidence="2">CAU 1642</strain>
    </source>
</reference>
<evidence type="ECO:0000313" key="3">
    <source>
        <dbReference type="Proteomes" id="UP001431449"/>
    </source>
</evidence>
<name>A0ABT0GG22_9GAMM</name>